<dbReference type="AlphaFoldDB" id="A0A6L5G905"/>
<keyword evidence="2" id="KW-1185">Reference proteome</keyword>
<evidence type="ECO:0000313" key="2">
    <source>
        <dbReference type="Proteomes" id="UP000477750"/>
    </source>
</evidence>
<organism evidence="1 2">
    <name type="scientific">Glycomyces albidus</name>
    <dbReference type="NCBI Taxonomy" id="2656774"/>
    <lineage>
        <taxon>Bacteria</taxon>
        <taxon>Bacillati</taxon>
        <taxon>Actinomycetota</taxon>
        <taxon>Actinomycetes</taxon>
        <taxon>Glycomycetales</taxon>
        <taxon>Glycomycetaceae</taxon>
        <taxon>Glycomyces</taxon>
    </lineage>
</organism>
<sequence length="117" mass="12843">MIAILAFVLSAVIIPIGLLLLVEWAPLLAHRIVRAAAARLGEAAASERYVAEWEGEMAELPGGLSQLCFALGRILYLPAMTREIRRSWLQPGDLEGRDGKFKWEMLMPVGTPSIGDE</sequence>
<reference evidence="1 2" key="1">
    <citation type="submission" date="2019-10" db="EMBL/GenBank/DDBJ databases">
        <title>Glycomyces albidus sp. nov., a novel actinomycete isolated from rhizosphere soil of wheat (Triticum aestivum L.).</title>
        <authorList>
            <person name="Qian L."/>
        </authorList>
    </citation>
    <scope>NUCLEOTIDE SEQUENCE [LARGE SCALE GENOMIC DNA]</scope>
    <source>
        <strain evidence="1 2">NEAU-7082</strain>
    </source>
</reference>
<gene>
    <name evidence="1" type="ORF">GFD30_11260</name>
</gene>
<dbReference type="Proteomes" id="UP000477750">
    <property type="component" value="Unassembled WGS sequence"/>
</dbReference>
<proteinExistence type="predicted"/>
<comment type="caution">
    <text evidence="1">The sequence shown here is derived from an EMBL/GenBank/DDBJ whole genome shotgun (WGS) entry which is preliminary data.</text>
</comment>
<evidence type="ECO:0000313" key="1">
    <source>
        <dbReference type="EMBL" id="MQM26144.1"/>
    </source>
</evidence>
<protein>
    <submittedName>
        <fullName evidence="1">Uncharacterized protein</fullName>
    </submittedName>
</protein>
<dbReference type="EMBL" id="WIAO01000011">
    <property type="protein sequence ID" value="MQM26144.1"/>
    <property type="molecule type" value="Genomic_DNA"/>
</dbReference>
<name>A0A6L5G905_9ACTN</name>
<dbReference type="RefSeq" id="WP_153025311.1">
    <property type="nucleotide sequence ID" value="NZ_WIAO01000011.1"/>
</dbReference>
<accession>A0A6L5G905</accession>